<evidence type="ECO:0000313" key="4">
    <source>
        <dbReference type="Proteomes" id="UP000541558"/>
    </source>
</evidence>
<dbReference type="EMBL" id="JAACJK010000164">
    <property type="protein sequence ID" value="KAF5324577.1"/>
    <property type="molecule type" value="Genomic_DNA"/>
</dbReference>
<dbReference type="AlphaFoldDB" id="A0A8H5BLX9"/>
<dbReference type="CDD" id="cd07061">
    <property type="entry name" value="HP_HAP_like"/>
    <property type="match status" value="1"/>
</dbReference>
<dbReference type="OrthoDB" id="6509975at2759"/>
<evidence type="ECO:0000256" key="1">
    <source>
        <dbReference type="ARBA" id="ARBA00022801"/>
    </source>
</evidence>
<dbReference type="Proteomes" id="UP000541558">
    <property type="component" value="Unassembled WGS sequence"/>
</dbReference>
<feature type="region of interest" description="Disordered" evidence="2">
    <location>
        <begin position="1"/>
        <end position="58"/>
    </location>
</feature>
<dbReference type="PANTHER" id="PTHR20963">
    <property type="entry name" value="MULTIPLE INOSITOL POLYPHOSPHATE PHOSPHATASE-RELATED"/>
    <property type="match status" value="1"/>
</dbReference>
<gene>
    <name evidence="3" type="ORF">D9611_004222</name>
</gene>
<keyword evidence="4" id="KW-1185">Reference proteome</keyword>
<dbReference type="InterPro" id="IPR000560">
    <property type="entry name" value="His_Pase_clade-2"/>
</dbReference>
<name>A0A8H5BLX9_9AGAR</name>
<dbReference type="Gene3D" id="3.40.50.1240">
    <property type="entry name" value="Phosphoglycerate mutase-like"/>
    <property type="match status" value="1"/>
</dbReference>
<organism evidence="3 4">
    <name type="scientific">Ephemerocybe angulata</name>
    <dbReference type="NCBI Taxonomy" id="980116"/>
    <lineage>
        <taxon>Eukaryota</taxon>
        <taxon>Fungi</taxon>
        <taxon>Dikarya</taxon>
        <taxon>Basidiomycota</taxon>
        <taxon>Agaricomycotina</taxon>
        <taxon>Agaricomycetes</taxon>
        <taxon>Agaricomycetidae</taxon>
        <taxon>Agaricales</taxon>
        <taxon>Agaricineae</taxon>
        <taxon>Psathyrellaceae</taxon>
        <taxon>Ephemerocybe</taxon>
    </lineage>
</organism>
<evidence type="ECO:0000313" key="3">
    <source>
        <dbReference type="EMBL" id="KAF5324577.1"/>
    </source>
</evidence>
<comment type="caution">
    <text evidence="3">The sequence shown here is derived from an EMBL/GenBank/DDBJ whole genome shotgun (WGS) entry which is preliminary data.</text>
</comment>
<dbReference type="Pfam" id="PF00328">
    <property type="entry name" value="His_Phos_2"/>
    <property type="match status" value="1"/>
</dbReference>
<keyword evidence="1" id="KW-0378">Hydrolase</keyword>
<evidence type="ECO:0008006" key="5">
    <source>
        <dbReference type="Google" id="ProtNLM"/>
    </source>
</evidence>
<protein>
    <recommendedName>
        <fullName evidence="5">Phosphoglycerate mutase-like protein</fullName>
    </recommendedName>
</protein>
<dbReference type="PROSITE" id="PS00616">
    <property type="entry name" value="HIS_ACID_PHOSPHAT_1"/>
    <property type="match status" value="1"/>
</dbReference>
<accession>A0A8H5BLX9</accession>
<dbReference type="InterPro" id="IPR029033">
    <property type="entry name" value="His_PPase_superfam"/>
</dbReference>
<evidence type="ECO:0000256" key="2">
    <source>
        <dbReference type="SAM" id="MobiDB-lite"/>
    </source>
</evidence>
<proteinExistence type="predicted"/>
<feature type="compositionally biased region" description="Basic and acidic residues" evidence="2">
    <location>
        <begin position="1"/>
        <end position="11"/>
    </location>
</feature>
<dbReference type="PANTHER" id="PTHR20963:SF42">
    <property type="entry name" value="PHOSPHOGLYCERATE MUTASE-LIKE PROTEIN"/>
    <property type="match status" value="1"/>
</dbReference>
<sequence>MSSLFDRSREGDEQECSRAPYEAPGSAEREALLPSSTHETYDDALSSPKEKGLAQQEQPKKPFKYSHISVAFVTGAVACVLAQLAICGPSCFTPRLPGTAGQVNHAKAPLATPFAPPWVGSSVSHNYPPTRPTNVYPSLFPTSVGYGGPTPTGAEPILIATAPAYPYQGGQCAKQMVPPTAFASDDSLKLKGSAKGKNSDDFRLFRSWGNLSPWYSNRKGAFGIDSTPQPPPTCRITGLHLLHRHGARYPTQWASYGGPAPFAARLHKNAAKWNATGELDFLNEWTYKLGEELLTPFGRKQLFDLGLSYRMKYGFLLQNFTDSNTLPVFRTESQDRMLYSALNFAIGFFGYPIEHQYQQSITIESKGFNNTLAPYMTCPNTEDRSKSDRGVWYIKRWAGKYLKDARERLSAQIPGYELSIEDIYSMQQTCAYETVALGYSKFCELFTQEEWEGFNYALDLAFWYGSAYGSPVARVQGIGWVQELVSRLTKTPIKEHNSSTNSTLHNPITFPLGNSLYVDATHEVVVLNILTALNLTSFSAGGPLPYTHIPKDRTFRVAELAPFATNVQFQLLACESVPGEQIRVIINDGVAPLTGVRGCPEQKDGMCSVDTFVAAQKETIEKTDWEWECHGDWTVPEGTEWETTTGEPPKKPQ</sequence>
<dbReference type="SUPFAM" id="SSF53254">
    <property type="entry name" value="Phosphoglycerate mutase-like"/>
    <property type="match status" value="1"/>
</dbReference>
<dbReference type="InterPro" id="IPR033379">
    <property type="entry name" value="Acid_Pase_AS"/>
</dbReference>
<dbReference type="GO" id="GO:0003993">
    <property type="term" value="F:acid phosphatase activity"/>
    <property type="evidence" value="ECO:0007669"/>
    <property type="project" value="TreeGrafter"/>
</dbReference>
<reference evidence="3 4" key="1">
    <citation type="journal article" date="2020" name="ISME J.">
        <title>Uncovering the hidden diversity of litter-decomposition mechanisms in mushroom-forming fungi.</title>
        <authorList>
            <person name="Floudas D."/>
            <person name="Bentzer J."/>
            <person name="Ahren D."/>
            <person name="Johansson T."/>
            <person name="Persson P."/>
            <person name="Tunlid A."/>
        </authorList>
    </citation>
    <scope>NUCLEOTIDE SEQUENCE [LARGE SCALE GENOMIC DNA]</scope>
    <source>
        <strain evidence="3 4">CBS 175.51</strain>
    </source>
</reference>